<dbReference type="Proteomes" id="UP001356427">
    <property type="component" value="Unassembled WGS sequence"/>
</dbReference>
<gene>
    <name evidence="2" type="ORF">J4Q44_G00238400</name>
</gene>
<evidence type="ECO:0000313" key="2">
    <source>
        <dbReference type="EMBL" id="KAK6305060.1"/>
    </source>
</evidence>
<dbReference type="AlphaFoldDB" id="A0AAN8QHF6"/>
<organism evidence="2 3">
    <name type="scientific">Coregonus suidteri</name>
    <dbReference type="NCBI Taxonomy" id="861788"/>
    <lineage>
        <taxon>Eukaryota</taxon>
        <taxon>Metazoa</taxon>
        <taxon>Chordata</taxon>
        <taxon>Craniata</taxon>
        <taxon>Vertebrata</taxon>
        <taxon>Euteleostomi</taxon>
        <taxon>Actinopterygii</taxon>
        <taxon>Neopterygii</taxon>
        <taxon>Teleostei</taxon>
        <taxon>Protacanthopterygii</taxon>
        <taxon>Salmoniformes</taxon>
        <taxon>Salmonidae</taxon>
        <taxon>Coregoninae</taxon>
        <taxon>Coregonus</taxon>
    </lineage>
</organism>
<proteinExistence type="predicted"/>
<evidence type="ECO:0000313" key="3">
    <source>
        <dbReference type="Proteomes" id="UP001356427"/>
    </source>
</evidence>
<feature type="compositionally biased region" description="Low complexity" evidence="1">
    <location>
        <begin position="51"/>
        <end position="65"/>
    </location>
</feature>
<comment type="caution">
    <text evidence="2">The sequence shown here is derived from an EMBL/GenBank/DDBJ whole genome shotgun (WGS) entry which is preliminary data.</text>
</comment>
<name>A0AAN8QHF6_9TELE</name>
<protein>
    <submittedName>
        <fullName evidence="2">Uncharacterized protein</fullName>
    </submittedName>
</protein>
<feature type="compositionally biased region" description="Basic and acidic residues" evidence="1">
    <location>
        <begin position="1"/>
        <end position="10"/>
    </location>
</feature>
<keyword evidence="3" id="KW-1185">Reference proteome</keyword>
<evidence type="ECO:0000256" key="1">
    <source>
        <dbReference type="SAM" id="MobiDB-lite"/>
    </source>
</evidence>
<accession>A0AAN8QHF6</accession>
<sequence length="84" mass="9587">MKVVQDKTEFHNGSQEQKVRTLSARPTDRTTEAPALVVQQQDTQPPPQPRLYPQQDQQTHQRQPQSSRNPFYTPPTMTSVSLDG</sequence>
<dbReference type="EMBL" id="JAGTTL010000022">
    <property type="protein sequence ID" value="KAK6305060.1"/>
    <property type="molecule type" value="Genomic_DNA"/>
</dbReference>
<feature type="region of interest" description="Disordered" evidence="1">
    <location>
        <begin position="1"/>
        <end position="84"/>
    </location>
</feature>
<feature type="compositionally biased region" description="Polar residues" evidence="1">
    <location>
        <begin position="66"/>
        <end position="84"/>
    </location>
</feature>
<reference evidence="2 3" key="1">
    <citation type="submission" date="2021-04" db="EMBL/GenBank/DDBJ databases">
        <authorList>
            <person name="De Guttry C."/>
            <person name="Zahm M."/>
            <person name="Klopp C."/>
            <person name="Cabau C."/>
            <person name="Louis A."/>
            <person name="Berthelot C."/>
            <person name="Parey E."/>
            <person name="Roest Crollius H."/>
            <person name="Montfort J."/>
            <person name="Robinson-Rechavi M."/>
            <person name="Bucao C."/>
            <person name="Bouchez O."/>
            <person name="Gislard M."/>
            <person name="Lluch J."/>
            <person name="Milhes M."/>
            <person name="Lampietro C."/>
            <person name="Lopez Roques C."/>
            <person name="Donnadieu C."/>
            <person name="Braasch I."/>
            <person name="Desvignes T."/>
            <person name="Postlethwait J."/>
            <person name="Bobe J."/>
            <person name="Wedekind C."/>
            <person name="Guiguen Y."/>
        </authorList>
    </citation>
    <scope>NUCLEOTIDE SEQUENCE [LARGE SCALE GENOMIC DNA]</scope>
    <source>
        <strain evidence="2">Cs_M1</strain>
        <tissue evidence="2">Blood</tissue>
    </source>
</reference>